<proteinExistence type="predicted"/>
<organism evidence="2 3">
    <name type="scientific">Deinococcus soli</name>
    <name type="common">ex Cha et al. 2016</name>
    <dbReference type="NCBI Taxonomy" id="1309411"/>
    <lineage>
        <taxon>Bacteria</taxon>
        <taxon>Thermotogati</taxon>
        <taxon>Deinococcota</taxon>
        <taxon>Deinococci</taxon>
        <taxon>Deinococcales</taxon>
        <taxon>Deinococcaceae</taxon>
        <taxon>Deinococcus</taxon>
    </lineage>
</organism>
<dbReference type="AlphaFoldDB" id="A0AAE3XE01"/>
<dbReference type="Proteomes" id="UP001185331">
    <property type="component" value="Unassembled WGS sequence"/>
</dbReference>
<evidence type="ECO:0000256" key="1">
    <source>
        <dbReference type="SAM" id="MobiDB-lite"/>
    </source>
</evidence>
<comment type="caution">
    <text evidence="2">The sequence shown here is derived from an EMBL/GenBank/DDBJ whole genome shotgun (WGS) entry which is preliminary data.</text>
</comment>
<feature type="region of interest" description="Disordered" evidence="1">
    <location>
        <begin position="146"/>
        <end position="165"/>
    </location>
</feature>
<evidence type="ECO:0000313" key="2">
    <source>
        <dbReference type="EMBL" id="MDR6219209.1"/>
    </source>
</evidence>
<gene>
    <name evidence="2" type="ORF">J2Y00_002806</name>
</gene>
<reference evidence="2" key="1">
    <citation type="submission" date="2023-07" db="EMBL/GenBank/DDBJ databases">
        <title>Sorghum-associated microbial communities from plants grown in Nebraska, USA.</title>
        <authorList>
            <person name="Schachtman D."/>
        </authorList>
    </citation>
    <scope>NUCLEOTIDE SEQUENCE</scope>
    <source>
        <strain evidence="2">BE330</strain>
    </source>
</reference>
<dbReference type="Gene3D" id="3.40.1360.10">
    <property type="match status" value="1"/>
</dbReference>
<evidence type="ECO:0000313" key="3">
    <source>
        <dbReference type="Proteomes" id="UP001185331"/>
    </source>
</evidence>
<dbReference type="EMBL" id="JAVDQK010000006">
    <property type="protein sequence ID" value="MDR6219209.1"/>
    <property type="molecule type" value="Genomic_DNA"/>
</dbReference>
<name>A0AAE3XE01_9DEIO</name>
<sequence>MPDLGRYVYRLGGHGAPAWCSPGHGTAERILIVEGELNAAAAARALSELGNRLDIQGMAGAGGLPHLEGCAGRDVYLYADGDDAGRACVARVARLVTVAGARQVWILPPLHSSDFCDLAGTGGLGRLRTELQRLMQAAVLHYPSTTDEVHPHRTPPPHQAQGSDVVGPHELATSAWRKYQLKLRRAGKRR</sequence>
<accession>A0AAE3XE01</accession>
<protein>
    <recommendedName>
        <fullName evidence="4">Toprim domain-containing protein</fullName>
    </recommendedName>
</protein>
<evidence type="ECO:0008006" key="4">
    <source>
        <dbReference type="Google" id="ProtNLM"/>
    </source>
</evidence>